<protein>
    <recommendedName>
        <fullName evidence="5">polynucleotide adenylyltransferase</fullName>
        <ecNumber evidence="5">2.7.7.19</ecNumber>
    </recommendedName>
</protein>
<dbReference type="InterPro" id="IPR043519">
    <property type="entry name" value="NT_sf"/>
</dbReference>
<reference evidence="18" key="1">
    <citation type="submission" date="2023-10" db="EMBL/GenBank/DDBJ databases">
        <authorList>
            <person name="Chen Y."/>
            <person name="Shah S."/>
            <person name="Dougan E. K."/>
            <person name="Thang M."/>
            <person name="Chan C."/>
        </authorList>
    </citation>
    <scope>NUCLEOTIDE SEQUENCE [LARGE SCALE GENOMIC DNA]</scope>
</reference>
<comment type="similarity">
    <text evidence="4">Belongs to the poly(A) polymerase family.</text>
</comment>
<comment type="cofactor">
    <cofactor evidence="1">
        <name>Mn(2+)</name>
        <dbReference type="ChEBI" id="CHEBI:29035"/>
    </cofactor>
</comment>
<accession>A0ABN9QE12</accession>
<dbReference type="SUPFAM" id="SSF81631">
    <property type="entry name" value="PAP/OAS1 substrate-binding domain"/>
    <property type="match status" value="1"/>
</dbReference>
<gene>
    <name evidence="18" type="ORF">PCOR1329_LOCUS10281</name>
</gene>
<dbReference type="EC" id="2.7.7.19" evidence="5"/>
<evidence type="ECO:0000256" key="10">
    <source>
        <dbReference type="ARBA" id="ARBA00022840"/>
    </source>
</evidence>
<dbReference type="EMBL" id="CAUYUJ010002907">
    <property type="protein sequence ID" value="CAK0802943.1"/>
    <property type="molecule type" value="Genomic_DNA"/>
</dbReference>
<comment type="subcellular location">
    <subcellularLocation>
        <location evidence="3">Nucleus</location>
    </subcellularLocation>
</comment>
<dbReference type="Pfam" id="PF04928">
    <property type="entry name" value="PAP_central"/>
    <property type="match status" value="1"/>
</dbReference>
<feature type="non-terminal residue" evidence="18">
    <location>
        <position position="634"/>
    </location>
</feature>
<feature type="compositionally biased region" description="Basic residues" evidence="13">
    <location>
        <begin position="1"/>
        <end position="10"/>
    </location>
</feature>
<evidence type="ECO:0000313" key="18">
    <source>
        <dbReference type="EMBL" id="CAK0802941.1"/>
    </source>
</evidence>
<proteinExistence type="inferred from homology"/>
<evidence type="ECO:0000259" key="15">
    <source>
        <dbReference type="Pfam" id="PF04926"/>
    </source>
</evidence>
<dbReference type="Pfam" id="PF20750">
    <property type="entry name" value="PAP_NTPase"/>
    <property type="match status" value="1"/>
</dbReference>
<dbReference type="PIRSF" id="PIRSF018425">
    <property type="entry name" value="PolyA_polymerase"/>
    <property type="match status" value="1"/>
</dbReference>
<keyword evidence="6" id="KW-0507">mRNA processing</keyword>
<keyword evidence="14" id="KW-1133">Transmembrane helix</keyword>
<dbReference type="InterPro" id="IPR011068">
    <property type="entry name" value="NuclTrfase_I-like_C"/>
</dbReference>
<evidence type="ECO:0000256" key="6">
    <source>
        <dbReference type="ARBA" id="ARBA00022664"/>
    </source>
</evidence>
<feature type="domain" description="Poly(A) polymerase RNA-binding" evidence="15">
    <location>
        <begin position="482"/>
        <end position="554"/>
    </location>
</feature>
<evidence type="ECO:0000256" key="11">
    <source>
        <dbReference type="ARBA" id="ARBA00022842"/>
    </source>
</evidence>
<organism evidence="18 19">
    <name type="scientific">Prorocentrum cordatum</name>
    <dbReference type="NCBI Taxonomy" id="2364126"/>
    <lineage>
        <taxon>Eukaryota</taxon>
        <taxon>Sar</taxon>
        <taxon>Alveolata</taxon>
        <taxon>Dinophyceae</taxon>
        <taxon>Prorocentrales</taxon>
        <taxon>Prorocentraceae</taxon>
        <taxon>Prorocentrum</taxon>
    </lineage>
</organism>
<feature type="compositionally biased region" description="Basic and acidic residues" evidence="13">
    <location>
        <begin position="47"/>
        <end position="67"/>
    </location>
</feature>
<evidence type="ECO:0000259" key="16">
    <source>
        <dbReference type="Pfam" id="PF04928"/>
    </source>
</evidence>
<dbReference type="Gene3D" id="1.10.1410.10">
    <property type="match status" value="1"/>
</dbReference>
<feature type="transmembrane region" description="Helical" evidence="14">
    <location>
        <begin position="287"/>
        <end position="306"/>
    </location>
</feature>
<dbReference type="InterPro" id="IPR007010">
    <property type="entry name" value="PolA_pol_RNA-bd_dom"/>
</dbReference>
<feature type="domain" description="Poly(A) polymerase nucleotidyltransferase" evidence="17">
    <location>
        <begin position="72"/>
        <end position="266"/>
    </location>
</feature>
<evidence type="ECO:0000259" key="17">
    <source>
        <dbReference type="Pfam" id="PF20750"/>
    </source>
</evidence>
<sequence length="634" mass="70122">RPARAARGARGRGPSGGPAGCSAARALSGGRLCGSMGAPPEQPAGEGAKDVAESAAAERQEDREQGPHVRFGVTEPISLGLPTKEEVARTGTLLEELRRDAPLEGEEKMRFRSSVLVEVRRIALQWVYEVSIQQGMDEEAARLAGAKIFTFGSYRLGLVSPGSDIDALCVVPRHITRDNFFQVLAGKLGENPDVTDLSPVPDAYVPIIKLTMCGIEMDLLFARLSLTQIPEELESLNDDNLLKNMDDKTVRSLNGCRVADHILELVPNPDSFRDTLRFVKIWAKRRGIYSNVLGFFGGITWAILVARVCQLYPHFTAAALARRFFRVYDRWDWKNPVALCPIREQPTVNGLMQFKVWNPKLYPQDRMHLMPIVTPAFPSMNSTYNVSESTKRTLLAEFDRAYKLMEQVEQGSCNFADVYKPLPFFSTYKVFLHIEILARSKPLFSKWRGWIESKLRHLVKHMENIPSVSVRPWPNHVDFEDAEWPYATAVFMGMTVPKKGSHQTIDLRGPVTKFVEIIHSWQGHGEYAGQCDMNVRHVLRRDLPPYVPTEDGKPRKAAARVDSMESLALAGPQAGDVPEAGAKRETDATDAPAAKRPRSGEVTGVALPLPALAATQGPPEARALAAPAAAAEDA</sequence>
<feature type="domain" description="Poly(A) polymerase central" evidence="16">
    <location>
        <begin position="271"/>
        <end position="420"/>
    </location>
</feature>
<dbReference type="Gene3D" id="3.30.460.10">
    <property type="entry name" value="Beta Polymerase, domain 2"/>
    <property type="match status" value="1"/>
</dbReference>
<keyword evidence="14" id="KW-0472">Membrane</keyword>
<keyword evidence="10" id="KW-0067">ATP-binding</keyword>
<evidence type="ECO:0000256" key="2">
    <source>
        <dbReference type="ARBA" id="ARBA00001946"/>
    </source>
</evidence>
<evidence type="ECO:0000256" key="13">
    <source>
        <dbReference type="SAM" id="MobiDB-lite"/>
    </source>
</evidence>
<keyword evidence="12" id="KW-0539">Nucleus</keyword>
<dbReference type="InterPro" id="IPR048840">
    <property type="entry name" value="PolA_pol_NTPase"/>
</dbReference>
<evidence type="ECO:0000256" key="12">
    <source>
        <dbReference type="ARBA" id="ARBA00023242"/>
    </source>
</evidence>
<keyword evidence="11" id="KW-0460">Magnesium</keyword>
<dbReference type="SUPFAM" id="SSF81301">
    <property type="entry name" value="Nucleotidyltransferase"/>
    <property type="match status" value="1"/>
</dbReference>
<keyword evidence="8" id="KW-0479">Metal-binding</keyword>
<evidence type="ECO:0000256" key="1">
    <source>
        <dbReference type="ARBA" id="ARBA00001936"/>
    </source>
</evidence>
<evidence type="ECO:0000256" key="7">
    <source>
        <dbReference type="ARBA" id="ARBA00022679"/>
    </source>
</evidence>
<name>A0ABN9QE12_9DINO</name>
<dbReference type="PANTHER" id="PTHR10682">
    <property type="entry name" value="POLY A POLYMERASE"/>
    <property type="match status" value="1"/>
</dbReference>
<dbReference type="InterPro" id="IPR007012">
    <property type="entry name" value="PolA_pol_cen_dom"/>
</dbReference>
<feature type="domain" description="Poly(A) polymerase RNA-binding" evidence="15">
    <location>
        <begin position="424"/>
        <end position="476"/>
    </location>
</feature>
<keyword evidence="7" id="KW-0808">Transferase</keyword>
<dbReference type="InterPro" id="IPR014492">
    <property type="entry name" value="PolyA_polymerase"/>
</dbReference>
<comment type="cofactor">
    <cofactor evidence="2">
        <name>Mg(2+)</name>
        <dbReference type="ChEBI" id="CHEBI:18420"/>
    </cofactor>
</comment>
<keyword evidence="14" id="KW-0812">Transmembrane</keyword>
<evidence type="ECO:0000256" key="3">
    <source>
        <dbReference type="ARBA" id="ARBA00004123"/>
    </source>
</evidence>
<feature type="region of interest" description="Disordered" evidence="13">
    <location>
        <begin position="1"/>
        <end position="69"/>
    </location>
</feature>
<dbReference type="Gene3D" id="3.30.70.590">
    <property type="entry name" value="Poly(A) polymerase predicted RNA binding domain"/>
    <property type="match status" value="1"/>
</dbReference>
<feature type="compositionally biased region" description="Low complexity" evidence="13">
    <location>
        <begin position="618"/>
        <end position="634"/>
    </location>
</feature>
<keyword evidence="9" id="KW-0547">Nucleotide-binding</keyword>
<dbReference type="Proteomes" id="UP001189429">
    <property type="component" value="Unassembled WGS sequence"/>
</dbReference>
<dbReference type="CDD" id="cd05402">
    <property type="entry name" value="NT_PAP_TUTase"/>
    <property type="match status" value="1"/>
</dbReference>
<dbReference type="EMBL" id="CAUYUJ010002907">
    <property type="protein sequence ID" value="CAK0802941.1"/>
    <property type="molecule type" value="Genomic_DNA"/>
</dbReference>
<keyword evidence="19" id="KW-1185">Reference proteome</keyword>
<feature type="region of interest" description="Disordered" evidence="13">
    <location>
        <begin position="570"/>
        <end position="634"/>
    </location>
</feature>
<evidence type="ECO:0000256" key="8">
    <source>
        <dbReference type="ARBA" id="ARBA00022723"/>
    </source>
</evidence>
<evidence type="ECO:0000256" key="4">
    <source>
        <dbReference type="ARBA" id="ARBA00010912"/>
    </source>
</evidence>
<feature type="non-terminal residue" evidence="18">
    <location>
        <position position="1"/>
    </location>
</feature>
<dbReference type="PANTHER" id="PTHR10682:SF10">
    <property type="entry name" value="POLYNUCLEOTIDE ADENYLYLTRANSFERASE"/>
    <property type="match status" value="1"/>
</dbReference>
<evidence type="ECO:0000313" key="19">
    <source>
        <dbReference type="Proteomes" id="UP001189429"/>
    </source>
</evidence>
<comment type="caution">
    <text evidence="18">The sequence shown here is derived from an EMBL/GenBank/DDBJ whole genome shotgun (WGS) entry which is preliminary data.</text>
</comment>
<dbReference type="SUPFAM" id="SSF55003">
    <property type="entry name" value="PAP/Archaeal CCA-adding enzyme, C-terminal domain"/>
    <property type="match status" value="1"/>
</dbReference>
<dbReference type="Pfam" id="PF04926">
    <property type="entry name" value="PAP_RNA-bind"/>
    <property type="match status" value="2"/>
</dbReference>
<evidence type="ECO:0000256" key="9">
    <source>
        <dbReference type="ARBA" id="ARBA00022741"/>
    </source>
</evidence>
<evidence type="ECO:0000256" key="5">
    <source>
        <dbReference type="ARBA" id="ARBA00012388"/>
    </source>
</evidence>
<evidence type="ECO:0000256" key="14">
    <source>
        <dbReference type="SAM" id="Phobius"/>
    </source>
</evidence>